<feature type="transmembrane region" description="Helical" evidence="7">
    <location>
        <begin position="269"/>
        <end position="290"/>
    </location>
</feature>
<organism evidence="10">
    <name type="scientific">Ignisphaera aggregans</name>
    <dbReference type="NCBI Taxonomy" id="334771"/>
    <lineage>
        <taxon>Archaea</taxon>
        <taxon>Thermoproteota</taxon>
        <taxon>Thermoprotei</taxon>
        <taxon>Desulfurococcales</taxon>
        <taxon>Desulfurococcaceae</taxon>
        <taxon>Ignisphaera</taxon>
    </lineage>
</organism>
<keyword evidence="4 7" id="KW-1133">Transmembrane helix</keyword>
<feature type="domain" description="MacB-like periplasmic core" evidence="9">
    <location>
        <begin position="18"/>
        <end position="242"/>
    </location>
</feature>
<dbReference type="AlphaFoldDB" id="A0A7J3Z9X3"/>
<evidence type="ECO:0000256" key="4">
    <source>
        <dbReference type="ARBA" id="ARBA00022989"/>
    </source>
</evidence>
<dbReference type="Pfam" id="PF12704">
    <property type="entry name" value="MacB_PCD"/>
    <property type="match status" value="1"/>
</dbReference>
<evidence type="ECO:0000256" key="5">
    <source>
        <dbReference type="ARBA" id="ARBA00023136"/>
    </source>
</evidence>
<dbReference type="PANTHER" id="PTHR30572:SF4">
    <property type="entry name" value="ABC TRANSPORTER PERMEASE YTRF"/>
    <property type="match status" value="1"/>
</dbReference>
<protein>
    <submittedName>
        <fullName evidence="10">ABC transporter permease</fullName>
    </submittedName>
</protein>
<dbReference type="GO" id="GO:0005886">
    <property type="term" value="C:plasma membrane"/>
    <property type="evidence" value="ECO:0007669"/>
    <property type="project" value="UniProtKB-SubCell"/>
</dbReference>
<feature type="transmembrane region" description="Helical" evidence="7">
    <location>
        <begin position="20"/>
        <end position="40"/>
    </location>
</feature>
<evidence type="ECO:0000256" key="2">
    <source>
        <dbReference type="ARBA" id="ARBA00022475"/>
    </source>
</evidence>
<feature type="transmembrane region" description="Helical" evidence="7">
    <location>
        <begin position="381"/>
        <end position="401"/>
    </location>
</feature>
<dbReference type="InterPro" id="IPR003838">
    <property type="entry name" value="ABC3_permease_C"/>
</dbReference>
<keyword evidence="5 7" id="KW-0472">Membrane</keyword>
<evidence type="ECO:0000256" key="1">
    <source>
        <dbReference type="ARBA" id="ARBA00004651"/>
    </source>
</evidence>
<feature type="transmembrane region" description="Helical" evidence="7">
    <location>
        <begin position="311"/>
        <end position="344"/>
    </location>
</feature>
<dbReference type="InterPro" id="IPR050250">
    <property type="entry name" value="Macrolide_Exporter_MacB"/>
</dbReference>
<accession>A0A7J3Z9X3</accession>
<dbReference type="PANTHER" id="PTHR30572">
    <property type="entry name" value="MEMBRANE COMPONENT OF TRANSPORTER-RELATED"/>
    <property type="match status" value="1"/>
</dbReference>
<evidence type="ECO:0000256" key="7">
    <source>
        <dbReference type="SAM" id="Phobius"/>
    </source>
</evidence>
<comment type="subcellular location">
    <subcellularLocation>
        <location evidence="1">Cell membrane</location>
        <topology evidence="1">Multi-pass membrane protein</topology>
    </subcellularLocation>
</comment>
<sequence length="415" mass="43524">MGILAVVWRNLRKRRLRTALTVAGIAIGVGLMLSLLTLSATGSRSTTEVIRRLTGADIIVYNASRVLFGREMGVPMQRAQQLPGFAGFGNLIDLSVYSALASIPGVSVASPVISFRALLNSTTTVVVYGVDLSTYTAISSVEVVDGSFLSSDSLSQAVVGKSLAEDLGISVGSSIELSYGNSTQVFSVVGVFQTGERFQEYAVYIPLSLAQSLTGNLDKASQILVKCSDPNAVQDVAQAIQSLFPELAVFTPTAMVQRTQQAVNTMTTFFASVGGVALVAGLFGVMNTMAMAVAERTREIGIMKAVGASKWFVLKLFLLESTVIGAMGSAIGLVLGVALTYVIAPLLLQTGATRAIGLAGMLGRATTSTVTLQPIITPENIVLALVLGVVVGVVAGIYPAYRAARMRPVEALRYV</sequence>
<evidence type="ECO:0000256" key="6">
    <source>
        <dbReference type="ARBA" id="ARBA00038076"/>
    </source>
</evidence>
<feature type="domain" description="ABC3 transporter permease C-terminal" evidence="8">
    <location>
        <begin position="273"/>
        <end position="407"/>
    </location>
</feature>
<comment type="caution">
    <text evidence="10">The sequence shown here is derived from an EMBL/GenBank/DDBJ whole genome shotgun (WGS) entry which is preliminary data.</text>
</comment>
<evidence type="ECO:0000256" key="3">
    <source>
        <dbReference type="ARBA" id="ARBA00022692"/>
    </source>
</evidence>
<gene>
    <name evidence="10" type="ORF">ENM66_06500</name>
</gene>
<comment type="similarity">
    <text evidence="6">Belongs to the ABC-4 integral membrane protein family.</text>
</comment>
<dbReference type="EMBL" id="DRYQ01000091">
    <property type="protein sequence ID" value="HHQ50983.1"/>
    <property type="molecule type" value="Genomic_DNA"/>
</dbReference>
<name>A0A7J3Z9X3_9CREN</name>
<dbReference type="GO" id="GO:0022857">
    <property type="term" value="F:transmembrane transporter activity"/>
    <property type="evidence" value="ECO:0007669"/>
    <property type="project" value="TreeGrafter"/>
</dbReference>
<proteinExistence type="inferred from homology"/>
<dbReference type="InterPro" id="IPR025857">
    <property type="entry name" value="MacB_PCD"/>
</dbReference>
<reference evidence="10" key="1">
    <citation type="journal article" date="2020" name="mSystems">
        <title>Genome- and Community-Level Interaction Insights into Carbon Utilization and Element Cycling Functions of Hydrothermarchaeota in Hydrothermal Sediment.</title>
        <authorList>
            <person name="Zhou Z."/>
            <person name="Liu Y."/>
            <person name="Xu W."/>
            <person name="Pan J."/>
            <person name="Luo Z.H."/>
            <person name="Li M."/>
        </authorList>
    </citation>
    <scope>NUCLEOTIDE SEQUENCE [LARGE SCALE GENOMIC DNA]</scope>
    <source>
        <strain evidence="10">SpSt-1105</strain>
    </source>
</reference>
<keyword evidence="3 7" id="KW-0812">Transmembrane</keyword>
<dbReference type="Pfam" id="PF02687">
    <property type="entry name" value="FtsX"/>
    <property type="match status" value="1"/>
</dbReference>
<evidence type="ECO:0000259" key="8">
    <source>
        <dbReference type="Pfam" id="PF02687"/>
    </source>
</evidence>
<evidence type="ECO:0000313" key="10">
    <source>
        <dbReference type="EMBL" id="HHQ50983.1"/>
    </source>
</evidence>
<keyword evidence="2" id="KW-1003">Cell membrane</keyword>
<evidence type="ECO:0000259" key="9">
    <source>
        <dbReference type="Pfam" id="PF12704"/>
    </source>
</evidence>